<dbReference type="GO" id="GO:0003677">
    <property type="term" value="F:DNA binding"/>
    <property type="evidence" value="ECO:0007669"/>
    <property type="project" value="UniProtKB-UniRule"/>
</dbReference>
<dbReference type="SUPFAM" id="SSF46689">
    <property type="entry name" value="Homeodomain-like"/>
    <property type="match status" value="1"/>
</dbReference>
<dbReference type="PANTHER" id="PTHR43479:SF7">
    <property type="entry name" value="TETR-FAMILY TRANSCRIPTIONAL REGULATOR"/>
    <property type="match status" value="1"/>
</dbReference>
<comment type="caution">
    <text evidence="5">The sequence shown here is derived from an EMBL/GenBank/DDBJ whole genome shotgun (WGS) entry which is preliminary data.</text>
</comment>
<keyword evidence="2 3" id="KW-0238">DNA-binding</keyword>
<dbReference type="Pfam" id="PF00440">
    <property type="entry name" value="TetR_N"/>
    <property type="match status" value="1"/>
</dbReference>
<evidence type="ECO:0000313" key="5">
    <source>
        <dbReference type="EMBL" id="KRG11594.1"/>
    </source>
</evidence>
<protein>
    <submittedName>
        <fullName evidence="5">TetR family transcriptional regulator</fullName>
    </submittedName>
</protein>
<dbReference type="InterPro" id="IPR050624">
    <property type="entry name" value="HTH-type_Tx_Regulator"/>
</dbReference>
<reference evidence="5 6" key="1">
    <citation type="submission" date="2015-06" db="EMBL/GenBank/DDBJ databases">
        <title>Genome sequencing project of Bacillus galactosidilyticus PL133.</title>
        <authorList>
            <person name="Gaiero J."/>
            <person name="Nicol R."/>
            <person name="Habash M."/>
        </authorList>
    </citation>
    <scope>NUCLEOTIDE SEQUENCE [LARGE SCALE GENOMIC DNA]</scope>
    <source>
        <strain evidence="5 6">PL133</strain>
    </source>
</reference>
<proteinExistence type="predicted"/>
<dbReference type="InterPro" id="IPR001647">
    <property type="entry name" value="HTH_TetR"/>
</dbReference>
<feature type="DNA-binding region" description="H-T-H motif" evidence="3">
    <location>
        <begin position="42"/>
        <end position="61"/>
    </location>
</feature>
<dbReference type="InterPro" id="IPR009057">
    <property type="entry name" value="Homeodomain-like_sf"/>
</dbReference>
<feature type="domain" description="HTH tetR-type" evidence="4">
    <location>
        <begin position="19"/>
        <end position="79"/>
    </location>
</feature>
<name>A0A0Q9Y1X4_9BACI</name>
<sequence>MTQSKTDPRVLRTRKLIMDSFIELIMDSFIELSGEKEFKDITVKDITVEAMINRATFYYHFDDIYDLLEKALSEVLLVNLDCDAYQNKELNEEALVNIFKAITDFQKSLSNRCHRGYEDTIARIIREQLEIIFYKMLLKRHHNEENGALKITAVMLSWGMYGASVEWRRASKQPPEEFIKLAIPYIMAGIDFRSSDEQL</sequence>
<dbReference type="PROSITE" id="PS50977">
    <property type="entry name" value="HTH_TETR_2"/>
    <property type="match status" value="1"/>
</dbReference>
<dbReference type="PANTHER" id="PTHR43479">
    <property type="entry name" value="ACREF/ENVCD OPERON REPRESSOR-RELATED"/>
    <property type="match status" value="1"/>
</dbReference>
<dbReference type="Proteomes" id="UP000053881">
    <property type="component" value="Unassembled WGS sequence"/>
</dbReference>
<dbReference type="Gene3D" id="1.10.357.10">
    <property type="entry name" value="Tetracycline Repressor, domain 2"/>
    <property type="match status" value="1"/>
</dbReference>
<evidence type="ECO:0000256" key="1">
    <source>
        <dbReference type="ARBA" id="ARBA00022491"/>
    </source>
</evidence>
<evidence type="ECO:0000313" key="6">
    <source>
        <dbReference type="Proteomes" id="UP000053881"/>
    </source>
</evidence>
<gene>
    <name evidence="5" type="ORF">ACA29_16590</name>
</gene>
<keyword evidence="1" id="KW-0678">Repressor</keyword>
<evidence type="ECO:0000256" key="3">
    <source>
        <dbReference type="PROSITE-ProRule" id="PRU00335"/>
    </source>
</evidence>
<accession>A0A0Q9Y1X4</accession>
<dbReference type="EMBL" id="LGPB01000119">
    <property type="protein sequence ID" value="KRG11594.1"/>
    <property type="molecule type" value="Genomic_DNA"/>
</dbReference>
<organism evidence="5 6">
    <name type="scientific">Lederbergia galactosidilytica</name>
    <dbReference type="NCBI Taxonomy" id="217031"/>
    <lineage>
        <taxon>Bacteria</taxon>
        <taxon>Bacillati</taxon>
        <taxon>Bacillota</taxon>
        <taxon>Bacilli</taxon>
        <taxon>Bacillales</taxon>
        <taxon>Bacillaceae</taxon>
        <taxon>Lederbergia</taxon>
    </lineage>
</organism>
<evidence type="ECO:0000259" key="4">
    <source>
        <dbReference type="PROSITE" id="PS50977"/>
    </source>
</evidence>
<dbReference type="PATRIC" id="fig|217031.4.peg.5625"/>
<evidence type="ECO:0000256" key="2">
    <source>
        <dbReference type="ARBA" id="ARBA00023125"/>
    </source>
</evidence>
<dbReference type="AlphaFoldDB" id="A0A0Q9Y1X4"/>